<keyword evidence="7" id="KW-0106">Calcium</keyword>
<keyword evidence="4" id="KW-0479">Metal-binding</keyword>
<evidence type="ECO:0000256" key="9">
    <source>
        <dbReference type="PROSITE-ProRule" id="PRU01032"/>
    </source>
</evidence>
<dbReference type="InterPro" id="IPR050819">
    <property type="entry name" value="Tripeptidyl-peptidase_I"/>
</dbReference>
<evidence type="ECO:0000256" key="7">
    <source>
        <dbReference type="ARBA" id="ARBA00022837"/>
    </source>
</evidence>
<evidence type="ECO:0000259" key="11">
    <source>
        <dbReference type="PROSITE" id="PS51695"/>
    </source>
</evidence>
<dbReference type="SUPFAM" id="SSF54897">
    <property type="entry name" value="Protease propeptides/inhibitors"/>
    <property type="match status" value="1"/>
</dbReference>
<dbReference type="HOGENOM" id="CLU_013783_3_3_1"/>
<feature type="signal peptide" evidence="10">
    <location>
        <begin position="1"/>
        <end position="20"/>
    </location>
</feature>
<dbReference type="InterPro" id="IPR036852">
    <property type="entry name" value="Peptidase_S8/S53_dom_sf"/>
</dbReference>
<dbReference type="InterPro" id="IPR030400">
    <property type="entry name" value="Sedolisin_dom"/>
</dbReference>
<accession>A0A0C3GFA6</accession>
<keyword evidence="10" id="KW-0732">Signal</keyword>
<keyword evidence="5" id="KW-0378">Hydrolase</keyword>
<reference evidence="12 13" key="1">
    <citation type="submission" date="2014-04" db="EMBL/GenBank/DDBJ databases">
        <authorList>
            <consortium name="DOE Joint Genome Institute"/>
            <person name="Kuo A."/>
            <person name="Martino E."/>
            <person name="Perotto S."/>
            <person name="Kohler A."/>
            <person name="Nagy L.G."/>
            <person name="Floudas D."/>
            <person name="Copeland A."/>
            <person name="Barry K.W."/>
            <person name="Cichocki N."/>
            <person name="Veneault-Fourrey C."/>
            <person name="LaButti K."/>
            <person name="Lindquist E.A."/>
            <person name="Lipzen A."/>
            <person name="Lundell T."/>
            <person name="Morin E."/>
            <person name="Murat C."/>
            <person name="Sun H."/>
            <person name="Tunlid A."/>
            <person name="Henrissat B."/>
            <person name="Grigoriev I.V."/>
            <person name="Hibbett D.S."/>
            <person name="Martin F."/>
            <person name="Nordberg H.P."/>
            <person name="Cantor M.N."/>
            <person name="Hua S.X."/>
        </authorList>
    </citation>
    <scope>NUCLEOTIDE SEQUENCE [LARGE SCALE GENOMIC DNA]</scope>
    <source>
        <strain evidence="12 13">Zn</strain>
    </source>
</reference>
<comment type="cofactor">
    <cofactor evidence="1">
        <name>Ca(2+)</name>
        <dbReference type="ChEBI" id="CHEBI:29108"/>
    </cofactor>
</comment>
<sequence length="456" mass="51343">MFKAVWKIWVFSIIVECDLCSPSHLEAPPLVKVFYSPPKKWRNIVRAPAEHLINLQIGLKPSSDQFRANYGQRLSVAEVNKFVKPTVQSTTLVEEWLFHHGISKFDYNPSREWIAVSLTIDIIERLLDAKYYIFRHEEDDETLIRTPAWSLPHYLHDHIEVIQPTNSFWWPKAQDKYGGVPQPAWEVEGRLPTHEELEEEDLVERGHLDIPDINDLPSVLTAEDARNRLAIFPLCLRSFYDAAAAKAAYTFETQIVAQGLDQQTPVTPEQSIHFMGFEGALDAETVLGVSYPTPLVAYNVGGRASAFKPSTYTPTNSNESYLEWLQYLLAQPTLPQVITISYADEEQSIPYSYAKRVCELFAQLRARGVLIIAASGDDGVGEGDNCFSNDGSDKPRWLPAFPASCPFVTSVGGTRFLNSELGEIAGWDKRGGFVSGGGFSNYFPRPKYQERAAHSH</sequence>
<keyword evidence="6" id="KW-0720">Serine protease</keyword>
<evidence type="ECO:0000256" key="1">
    <source>
        <dbReference type="ARBA" id="ARBA00001913"/>
    </source>
</evidence>
<dbReference type="GO" id="GO:0005576">
    <property type="term" value="C:extracellular region"/>
    <property type="evidence" value="ECO:0007669"/>
    <property type="project" value="UniProtKB-SubCell"/>
</dbReference>
<dbReference type="Proteomes" id="UP000054321">
    <property type="component" value="Unassembled WGS sequence"/>
</dbReference>
<dbReference type="Pfam" id="PF09286">
    <property type="entry name" value="Pro-kuma_activ"/>
    <property type="match status" value="1"/>
</dbReference>
<evidence type="ECO:0000256" key="6">
    <source>
        <dbReference type="ARBA" id="ARBA00022825"/>
    </source>
</evidence>
<evidence type="ECO:0000256" key="4">
    <source>
        <dbReference type="ARBA" id="ARBA00022723"/>
    </source>
</evidence>
<dbReference type="EMBL" id="KN832889">
    <property type="protein sequence ID" value="KIM94800.1"/>
    <property type="molecule type" value="Genomic_DNA"/>
</dbReference>
<feature type="chain" id="PRO_5002177650" description="Peptidase S53 domain-containing protein" evidence="10">
    <location>
        <begin position="21"/>
        <end position="456"/>
    </location>
</feature>
<dbReference type="SMART" id="SM00944">
    <property type="entry name" value="Pro-kuma_activ"/>
    <property type="match status" value="1"/>
</dbReference>
<protein>
    <recommendedName>
        <fullName evidence="11">Peptidase S53 domain-containing protein</fullName>
    </recommendedName>
</protein>
<evidence type="ECO:0000256" key="10">
    <source>
        <dbReference type="SAM" id="SignalP"/>
    </source>
</evidence>
<keyword evidence="13" id="KW-1185">Reference proteome</keyword>
<dbReference type="Gene3D" id="3.40.50.200">
    <property type="entry name" value="Peptidase S8/S53 domain"/>
    <property type="match status" value="1"/>
</dbReference>
<dbReference type="STRING" id="913774.A0A0C3GFA6"/>
<evidence type="ECO:0000256" key="8">
    <source>
        <dbReference type="ARBA" id="ARBA00023145"/>
    </source>
</evidence>
<keyword evidence="3" id="KW-0645">Protease</keyword>
<organism evidence="12 13">
    <name type="scientific">Oidiodendron maius (strain Zn)</name>
    <dbReference type="NCBI Taxonomy" id="913774"/>
    <lineage>
        <taxon>Eukaryota</taxon>
        <taxon>Fungi</taxon>
        <taxon>Dikarya</taxon>
        <taxon>Ascomycota</taxon>
        <taxon>Pezizomycotina</taxon>
        <taxon>Leotiomycetes</taxon>
        <taxon>Leotiomycetes incertae sedis</taxon>
        <taxon>Myxotrichaceae</taxon>
        <taxon>Oidiodendron</taxon>
    </lineage>
</organism>
<dbReference type="AlphaFoldDB" id="A0A0C3GFA6"/>
<dbReference type="InterPro" id="IPR015366">
    <property type="entry name" value="S53_propep"/>
</dbReference>
<dbReference type="InParanoid" id="A0A0C3GFA6"/>
<comment type="caution">
    <text evidence="9">Lacks conserved residue(s) required for the propagation of feature annotation.</text>
</comment>
<feature type="domain" description="Peptidase S53" evidence="11">
    <location>
        <begin position="204"/>
        <end position="456"/>
    </location>
</feature>
<dbReference type="CDD" id="cd11377">
    <property type="entry name" value="Pro-peptidase_S53"/>
    <property type="match status" value="1"/>
</dbReference>
<keyword evidence="8" id="KW-0865">Zymogen</keyword>
<dbReference type="GO" id="GO:0006508">
    <property type="term" value="P:proteolysis"/>
    <property type="evidence" value="ECO:0007669"/>
    <property type="project" value="UniProtKB-KW"/>
</dbReference>
<evidence type="ECO:0000256" key="2">
    <source>
        <dbReference type="ARBA" id="ARBA00004239"/>
    </source>
</evidence>
<comment type="subcellular location">
    <subcellularLocation>
        <location evidence="2">Secreted</location>
        <location evidence="2">Extracellular space</location>
    </subcellularLocation>
</comment>
<dbReference type="GO" id="GO:0046872">
    <property type="term" value="F:metal ion binding"/>
    <property type="evidence" value="ECO:0007669"/>
    <property type="project" value="UniProtKB-KW"/>
</dbReference>
<evidence type="ECO:0000256" key="5">
    <source>
        <dbReference type="ARBA" id="ARBA00022801"/>
    </source>
</evidence>
<proteinExistence type="predicted"/>
<dbReference type="SUPFAM" id="SSF52743">
    <property type="entry name" value="Subtilisin-like"/>
    <property type="match status" value="1"/>
</dbReference>
<dbReference type="GO" id="GO:0004252">
    <property type="term" value="F:serine-type endopeptidase activity"/>
    <property type="evidence" value="ECO:0007669"/>
    <property type="project" value="InterPro"/>
</dbReference>
<dbReference type="PANTHER" id="PTHR14218">
    <property type="entry name" value="PROTEASE S8 TRIPEPTIDYL PEPTIDASE I CLN2"/>
    <property type="match status" value="1"/>
</dbReference>
<dbReference type="OrthoDB" id="409122at2759"/>
<evidence type="ECO:0000256" key="3">
    <source>
        <dbReference type="ARBA" id="ARBA00022670"/>
    </source>
</evidence>
<dbReference type="PROSITE" id="PS51695">
    <property type="entry name" value="SEDOLISIN"/>
    <property type="match status" value="1"/>
</dbReference>
<gene>
    <name evidence="12" type="ORF">OIDMADRAFT_60569</name>
</gene>
<evidence type="ECO:0000313" key="13">
    <source>
        <dbReference type="Proteomes" id="UP000054321"/>
    </source>
</evidence>
<evidence type="ECO:0000313" key="12">
    <source>
        <dbReference type="EMBL" id="KIM94800.1"/>
    </source>
</evidence>
<dbReference type="PANTHER" id="PTHR14218:SF39">
    <property type="entry name" value="PEPTIDASE S53 DOMAIN-CONTAINING PROTEIN"/>
    <property type="match status" value="1"/>
</dbReference>
<reference evidence="13" key="2">
    <citation type="submission" date="2015-01" db="EMBL/GenBank/DDBJ databases">
        <title>Evolutionary Origins and Diversification of the Mycorrhizal Mutualists.</title>
        <authorList>
            <consortium name="DOE Joint Genome Institute"/>
            <consortium name="Mycorrhizal Genomics Consortium"/>
            <person name="Kohler A."/>
            <person name="Kuo A."/>
            <person name="Nagy L.G."/>
            <person name="Floudas D."/>
            <person name="Copeland A."/>
            <person name="Barry K.W."/>
            <person name="Cichocki N."/>
            <person name="Veneault-Fourrey C."/>
            <person name="LaButti K."/>
            <person name="Lindquist E.A."/>
            <person name="Lipzen A."/>
            <person name="Lundell T."/>
            <person name="Morin E."/>
            <person name="Murat C."/>
            <person name="Riley R."/>
            <person name="Ohm R."/>
            <person name="Sun H."/>
            <person name="Tunlid A."/>
            <person name="Henrissat B."/>
            <person name="Grigoriev I.V."/>
            <person name="Hibbett D.S."/>
            <person name="Martin F."/>
        </authorList>
    </citation>
    <scope>NUCLEOTIDE SEQUENCE [LARGE SCALE GENOMIC DNA]</scope>
    <source>
        <strain evidence="13">Zn</strain>
    </source>
</reference>
<name>A0A0C3GFA6_OIDMZ</name>
<dbReference type="GO" id="GO:0008240">
    <property type="term" value="F:tripeptidyl-peptidase activity"/>
    <property type="evidence" value="ECO:0007669"/>
    <property type="project" value="TreeGrafter"/>
</dbReference>